<dbReference type="InterPro" id="IPR011059">
    <property type="entry name" value="Metal-dep_hydrolase_composite"/>
</dbReference>
<dbReference type="Proteomes" id="UP000033935">
    <property type="component" value="Unassembled WGS sequence"/>
</dbReference>
<dbReference type="SUPFAM" id="SSF51556">
    <property type="entry name" value="Metallo-dependent hydrolases"/>
    <property type="match status" value="1"/>
</dbReference>
<dbReference type="GO" id="GO:0005737">
    <property type="term" value="C:cytoplasm"/>
    <property type="evidence" value="ECO:0007669"/>
    <property type="project" value="InterPro"/>
</dbReference>
<dbReference type="GO" id="GO:0019556">
    <property type="term" value="P:L-histidine catabolic process to glutamate and formamide"/>
    <property type="evidence" value="ECO:0007669"/>
    <property type="project" value="InterPro"/>
</dbReference>
<dbReference type="InterPro" id="IPR005920">
    <property type="entry name" value="HutI"/>
</dbReference>
<evidence type="ECO:0000256" key="5">
    <source>
        <dbReference type="ARBA" id="ARBA00022808"/>
    </source>
</evidence>
<comment type="pathway">
    <text evidence="1">Amino-acid degradation.</text>
</comment>
<reference evidence="9 10" key="1">
    <citation type="journal article" date="2015" name="Nature">
        <title>rRNA introns, odd ribosomes, and small enigmatic genomes across a large radiation of phyla.</title>
        <authorList>
            <person name="Brown C.T."/>
            <person name="Hug L.A."/>
            <person name="Thomas B.C."/>
            <person name="Sharon I."/>
            <person name="Castelle C.J."/>
            <person name="Singh A."/>
            <person name="Wilkins M.J."/>
            <person name="Williams K.H."/>
            <person name="Banfield J.F."/>
        </authorList>
    </citation>
    <scope>NUCLEOTIDE SEQUENCE [LARGE SCALE GENOMIC DNA]</scope>
</reference>
<evidence type="ECO:0000313" key="10">
    <source>
        <dbReference type="Proteomes" id="UP000033935"/>
    </source>
</evidence>
<evidence type="ECO:0000259" key="8">
    <source>
        <dbReference type="Pfam" id="PF01979"/>
    </source>
</evidence>
<dbReference type="AlphaFoldDB" id="A0A0G0PZ95"/>
<evidence type="ECO:0000313" key="9">
    <source>
        <dbReference type="EMBL" id="KKR03460.1"/>
    </source>
</evidence>
<proteinExistence type="predicted"/>
<evidence type="ECO:0000256" key="4">
    <source>
        <dbReference type="ARBA" id="ARBA00022801"/>
    </source>
</evidence>
<evidence type="ECO:0000256" key="6">
    <source>
        <dbReference type="ARBA" id="ARBA00022833"/>
    </source>
</evidence>
<dbReference type="GO" id="GO:0050480">
    <property type="term" value="F:imidazolonepropionase activity"/>
    <property type="evidence" value="ECO:0007669"/>
    <property type="project" value="UniProtKB-EC"/>
</dbReference>
<keyword evidence="5" id="KW-0369">Histidine metabolism</keyword>
<feature type="domain" description="Amidohydrolase-related" evidence="8">
    <location>
        <begin position="22"/>
        <end position="129"/>
    </location>
</feature>
<dbReference type="SUPFAM" id="SSF51338">
    <property type="entry name" value="Composite domain of metallo-dependent hydrolases"/>
    <property type="match status" value="1"/>
</dbReference>
<dbReference type="PANTHER" id="PTHR42752">
    <property type="entry name" value="IMIDAZOLONEPROPIONASE"/>
    <property type="match status" value="1"/>
</dbReference>
<dbReference type="Gene3D" id="3.20.20.140">
    <property type="entry name" value="Metal-dependent hydrolases"/>
    <property type="match status" value="1"/>
</dbReference>
<evidence type="ECO:0000256" key="1">
    <source>
        <dbReference type="ARBA" id="ARBA00005023"/>
    </source>
</evidence>
<keyword evidence="4" id="KW-0378">Hydrolase</keyword>
<name>A0A0G0PZ95_9BACT</name>
<evidence type="ECO:0000256" key="2">
    <source>
        <dbReference type="ARBA" id="ARBA00012864"/>
    </source>
</evidence>
<dbReference type="EMBL" id="LBWG01000030">
    <property type="protein sequence ID" value="KKR03460.1"/>
    <property type="molecule type" value="Genomic_DNA"/>
</dbReference>
<protein>
    <recommendedName>
        <fullName evidence="2">imidazolonepropionase</fullName>
        <ecNumber evidence="2">3.5.2.7</ecNumber>
    </recommendedName>
</protein>
<evidence type="ECO:0000256" key="7">
    <source>
        <dbReference type="ARBA" id="ARBA00023004"/>
    </source>
</evidence>
<evidence type="ECO:0000256" key="3">
    <source>
        <dbReference type="ARBA" id="ARBA00022723"/>
    </source>
</evidence>
<dbReference type="PANTHER" id="PTHR42752:SF1">
    <property type="entry name" value="IMIDAZOLONEPROPIONASE-RELATED"/>
    <property type="match status" value="1"/>
</dbReference>
<dbReference type="InterPro" id="IPR006680">
    <property type="entry name" value="Amidohydro-rel"/>
</dbReference>
<gene>
    <name evidence="9" type="ORF">UT30_C0030G0015</name>
</gene>
<keyword evidence="7" id="KW-0408">Iron</keyword>
<organism evidence="9 10">
    <name type="scientific">Candidatus Uhrbacteria bacterium GW2011_GWF2_39_13</name>
    <dbReference type="NCBI Taxonomy" id="1618995"/>
    <lineage>
        <taxon>Bacteria</taxon>
        <taxon>Candidatus Uhriibacteriota</taxon>
    </lineage>
</organism>
<dbReference type="EC" id="3.5.2.7" evidence="2"/>
<sequence length="130" mass="14214">MIKQNVVFNLMPGSSFFLGMRDFPPARKIIEKGGICALSTDFNPGTCYCYSLPFIMTVSAIYLKMTAAEILWASTLGGAKALGLEKEIGSIEKGKKADLLVMKVNELSEIPYSMGMNLVRKVIKNGKVVN</sequence>
<keyword evidence="3" id="KW-0479">Metal-binding</keyword>
<accession>A0A0G0PZ95</accession>
<dbReference type="Gene3D" id="2.30.40.10">
    <property type="entry name" value="Urease, subunit C, domain 1"/>
    <property type="match status" value="1"/>
</dbReference>
<dbReference type="GO" id="GO:0046872">
    <property type="term" value="F:metal ion binding"/>
    <property type="evidence" value="ECO:0007669"/>
    <property type="project" value="UniProtKB-KW"/>
</dbReference>
<keyword evidence="6" id="KW-0862">Zinc</keyword>
<comment type="caution">
    <text evidence="9">The sequence shown here is derived from an EMBL/GenBank/DDBJ whole genome shotgun (WGS) entry which is preliminary data.</text>
</comment>
<dbReference type="InterPro" id="IPR032466">
    <property type="entry name" value="Metal_Hydrolase"/>
</dbReference>
<dbReference type="Pfam" id="PF01979">
    <property type="entry name" value="Amidohydro_1"/>
    <property type="match status" value="1"/>
</dbReference>